<keyword evidence="1" id="KW-0433">Leucine-rich repeat</keyword>
<evidence type="ECO:0000313" key="5">
    <source>
        <dbReference type="Proteomes" id="UP001497623"/>
    </source>
</evidence>
<keyword evidence="2" id="KW-0677">Repeat</keyword>
<organism evidence="4 5">
    <name type="scientific">Meganyctiphanes norvegica</name>
    <name type="common">Northern krill</name>
    <name type="synonym">Thysanopoda norvegica</name>
    <dbReference type="NCBI Taxonomy" id="48144"/>
    <lineage>
        <taxon>Eukaryota</taxon>
        <taxon>Metazoa</taxon>
        <taxon>Ecdysozoa</taxon>
        <taxon>Arthropoda</taxon>
        <taxon>Crustacea</taxon>
        <taxon>Multicrustacea</taxon>
        <taxon>Malacostraca</taxon>
        <taxon>Eumalacostraca</taxon>
        <taxon>Eucarida</taxon>
        <taxon>Euphausiacea</taxon>
        <taxon>Euphausiidae</taxon>
        <taxon>Meganyctiphanes</taxon>
    </lineage>
</organism>
<dbReference type="InterPro" id="IPR032675">
    <property type="entry name" value="LRR_dom_sf"/>
</dbReference>
<protein>
    <submittedName>
        <fullName evidence="4">Uncharacterized protein</fullName>
    </submittedName>
</protein>
<dbReference type="EMBL" id="CAXKWB010028234">
    <property type="protein sequence ID" value="CAL4133480.1"/>
    <property type="molecule type" value="Genomic_DNA"/>
</dbReference>
<gene>
    <name evidence="4" type="ORF">MNOR_LOCUS27201</name>
</gene>
<accession>A0AAV2RMR8</accession>
<sequence length="366" mass="41063">MHVLQLLNSLICVSCVYCYVASQNHGKTSNAQGLDIPHIPVKSNYEENICPDPDEIWPCQCVQEESDGGLSMICHDVQDSVELRRVFKADFPTTNFSHLYMFDNYGVRVLDAGIFGNVTFTHFSLTFGALKEVHEGALQGSTGTVVVMDFNGNRIHKFDPLSNLSIYPKLKMVDLCFNHLPSIPSVMLSDSITHLNISYNPIGELPIGAFAGLTQLKYAHIWETGLSDIKPGIFTDIDTLEYVSLEFNQLEYLPVDAVTCTNCNLTMVDLNHNYRLREVEPGAITITPGMQIDLYGCNMTQVQEATWRPVLQQQAILWLYENPLECGCDIAWLVRQKELLKHVKGAICSDGSYIRLKDPADYDICP</sequence>
<dbReference type="Pfam" id="PF00560">
    <property type="entry name" value="LRR_1"/>
    <property type="match status" value="1"/>
</dbReference>
<proteinExistence type="predicted"/>
<dbReference type="SUPFAM" id="SSF52058">
    <property type="entry name" value="L domain-like"/>
    <property type="match status" value="1"/>
</dbReference>
<keyword evidence="5" id="KW-1185">Reference proteome</keyword>
<evidence type="ECO:0000256" key="2">
    <source>
        <dbReference type="ARBA" id="ARBA00022737"/>
    </source>
</evidence>
<feature type="signal peptide" evidence="3">
    <location>
        <begin position="1"/>
        <end position="18"/>
    </location>
</feature>
<dbReference type="InterPro" id="IPR001611">
    <property type="entry name" value="Leu-rich_rpt"/>
</dbReference>
<evidence type="ECO:0000313" key="4">
    <source>
        <dbReference type="EMBL" id="CAL4133480.1"/>
    </source>
</evidence>
<dbReference type="AlphaFoldDB" id="A0AAV2RMR8"/>
<feature type="chain" id="PRO_5043808279" evidence="3">
    <location>
        <begin position="19"/>
        <end position="366"/>
    </location>
</feature>
<reference evidence="4 5" key="1">
    <citation type="submission" date="2024-05" db="EMBL/GenBank/DDBJ databases">
        <authorList>
            <person name="Wallberg A."/>
        </authorList>
    </citation>
    <scope>NUCLEOTIDE SEQUENCE [LARGE SCALE GENOMIC DNA]</scope>
</reference>
<comment type="caution">
    <text evidence="4">The sequence shown here is derived from an EMBL/GenBank/DDBJ whole genome shotgun (WGS) entry which is preliminary data.</text>
</comment>
<evidence type="ECO:0000256" key="3">
    <source>
        <dbReference type="SAM" id="SignalP"/>
    </source>
</evidence>
<name>A0AAV2RMR8_MEGNR</name>
<evidence type="ECO:0000256" key="1">
    <source>
        <dbReference type="ARBA" id="ARBA00022614"/>
    </source>
</evidence>
<dbReference type="Gene3D" id="3.80.10.10">
    <property type="entry name" value="Ribonuclease Inhibitor"/>
    <property type="match status" value="1"/>
</dbReference>
<dbReference type="PANTHER" id="PTHR24366">
    <property type="entry name" value="IG(IMMUNOGLOBULIN) AND LRR(LEUCINE RICH REPEAT) DOMAINS"/>
    <property type="match status" value="1"/>
</dbReference>
<dbReference type="PANTHER" id="PTHR24366:SF96">
    <property type="entry name" value="LEUCINE RICH REPEAT CONTAINING 53"/>
    <property type="match status" value="1"/>
</dbReference>
<dbReference type="Proteomes" id="UP001497623">
    <property type="component" value="Unassembled WGS sequence"/>
</dbReference>
<keyword evidence="3" id="KW-0732">Signal</keyword>